<comment type="similarity">
    <text evidence="7">Belongs to the binding-protein-dependent transport system permease family.</text>
</comment>
<dbReference type="PANTHER" id="PTHR30151">
    <property type="entry name" value="ALKANE SULFONATE ABC TRANSPORTER-RELATED, MEMBRANE SUBUNIT"/>
    <property type="match status" value="1"/>
</dbReference>
<dbReference type="Proteomes" id="UP000281431">
    <property type="component" value="Unassembled WGS sequence"/>
</dbReference>
<evidence type="ECO:0000256" key="3">
    <source>
        <dbReference type="ARBA" id="ARBA00022475"/>
    </source>
</evidence>
<keyword evidence="3" id="KW-1003">Cell membrane</keyword>
<dbReference type="OrthoDB" id="194905at2157"/>
<dbReference type="InterPro" id="IPR035906">
    <property type="entry name" value="MetI-like_sf"/>
</dbReference>
<keyword evidence="4 7" id="KW-0812">Transmembrane</keyword>
<accession>A0A3N6N0M7</accession>
<dbReference type="SUPFAM" id="SSF161098">
    <property type="entry name" value="MetI-like"/>
    <property type="match status" value="1"/>
</dbReference>
<organism evidence="9 10">
    <name type="scientific">Natrarchaeobius chitinivorans</name>
    <dbReference type="NCBI Taxonomy" id="1679083"/>
    <lineage>
        <taxon>Archaea</taxon>
        <taxon>Methanobacteriati</taxon>
        <taxon>Methanobacteriota</taxon>
        <taxon>Stenosarchaea group</taxon>
        <taxon>Halobacteria</taxon>
        <taxon>Halobacteriales</taxon>
        <taxon>Natrialbaceae</taxon>
        <taxon>Natrarchaeobius</taxon>
    </lineage>
</organism>
<feature type="transmembrane region" description="Helical" evidence="7">
    <location>
        <begin position="83"/>
        <end position="106"/>
    </location>
</feature>
<evidence type="ECO:0000313" key="9">
    <source>
        <dbReference type="EMBL" id="RQH02382.1"/>
    </source>
</evidence>
<dbReference type="Pfam" id="PF00528">
    <property type="entry name" value="BPD_transp_1"/>
    <property type="match status" value="1"/>
</dbReference>
<feature type="transmembrane region" description="Helical" evidence="7">
    <location>
        <begin position="26"/>
        <end position="47"/>
    </location>
</feature>
<keyword evidence="6 7" id="KW-0472">Membrane</keyword>
<dbReference type="PROSITE" id="PS50928">
    <property type="entry name" value="ABC_TM1"/>
    <property type="match status" value="1"/>
</dbReference>
<dbReference type="PANTHER" id="PTHR30151:SF0">
    <property type="entry name" value="ABC TRANSPORTER PERMEASE PROTEIN MJ0413-RELATED"/>
    <property type="match status" value="1"/>
</dbReference>
<feature type="transmembrane region" description="Helical" evidence="7">
    <location>
        <begin position="113"/>
        <end position="135"/>
    </location>
</feature>
<dbReference type="GO" id="GO:0005886">
    <property type="term" value="C:plasma membrane"/>
    <property type="evidence" value="ECO:0007669"/>
    <property type="project" value="UniProtKB-SubCell"/>
</dbReference>
<feature type="domain" description="ABC transmembrane type-1" evidence="8">
    <location>
        <begin position="75"/>
        <end position="255"/>
    </location>
</feature>
<evidence type="ECO:0000313" key="10">
    <source>
        <dbReference type="Proteomes" id="UP000281431"/>
    </source>
</evidence>
<evidence type="ECO:0000256" key="2">
    <source>
        <dbReference type="ARBA" id="ARBA00022448"/>
    </source>
</evidence>
<gene>
    <name evidence="9" type="ORF">EA472_03510</name>
</gene>
<evidence type="ECO:0000259" key="8">
    <source>
        <dbReference type="PROSITE" id="PS50928"/>
    </source>
</evidence>
<reference evidence="9 10" key="1">
    <citation type="submission" date="2018-10" db="EMBL/GenBank/DDBJ databases">
        <title>Natrarchaeobius chitinivorans gen. nov., sp. nov., and Natrarchaeobius haloalkaliphilus sp. nov., alkaliphilic, chitin-utilizing haloarchaea from hypersaline alkaline lakes.</title>
        <authorList>
            <person name="Sorokin D.Y."/>
            <person name="Elcheninov A.G."/>
            <person name="Kostrikina N.A."/>
            <person name="Bale N.J."/>
            <person name="Sinninghe Damste J.S."/>
            <person name="Khijniak T.V."/>
            <person name="Kublanov I.V."/>
            <person name="Toshchakov S.V."/>
        </authorList>
    </citation>
    <scope>NUCLEOTIDE SEQUENCE [LARGE SCALE GENOMIC DNA]</scope>
    <source>
        <strain evidence="9 10">AArcht7</strain>
    </source>
</reference>
<comment type="subcellular location">
    <subcellularLocation>
        <location evidence="1 7">Cell membrane</location>
        <topology evidence="1 7">Multi-pass membrane protein</topology>
    </subcellularLocation>
</comment>
<dbReference type="CDD" id="cd06261">
    <property type="entry name" value="TM_PBP2"/>
    <property type="match status" value="1"/>
</dbReference>
<evidence type="ECO:0000256" key="5">
    <source>
        <dbReference type="ARBA" id="ARBA00022989"/>
    </source>
</evidence>
<dbReference type="InterPro" id="IPR000515">
    <property type="entry name" value="MetI-like"/>
</dbReference>
<evidence type="ECO:0000256" key="6">
    <source>
        <dbReference type="ARBA" id="ARBA00023136"/>
    </source>
</evidence>
<keyword evidence="10" id="KW-1185">Reference proteome</keyword>
<dbReference type="EMBL" id="REFZ01000002">
    <property type="protein sequence ID" value="RQH02382.1"/>
    <property type="molecule type" value="Genomic_DNA"/>
</dbReference>
<evidence type="ECO:0000256" key="4">
    <source>
        <dbReference type="ARBA" id="ARBA00022692"/>
    </source>
</evidence>
<proteinExistence type="inferred from homology"/>
<dbReference type="AlphaFoldDB" id="A0A3N6N0M7"/>
<keyword evidence="2 7" id="KW-0813">Transport</keyword>
<dbReference type="GO" id="GO:0055085">
    <property type="term" value="P:transmembrane transport"/>
    <property type="evidence" value="ECO:0007669"/>
    <property type="project" value="InterPro"/>
</dbReference>
<dbReference type="Gene3D" id="1.10.3720.10">
    <property type="entry name" value="MetI-like"/>
    <property type="match status" value="1"/>
</dbReference>
<evidence type="ECO:0000256" key="1">
    <source>
        <dbReference type="ARBA" id="ARBA00004651"/>
    </source>
</evidence>
<comment type="caution">
    <text evidence="9">The sequence shown here is derived from an EMBL/GenBank/DDBJ whole genome shotgun (WGS) entry which is preliminary data.</text>
</comment>
<protein>
    <submittedName>
        <fullName evidence="9">ABC transporter permease subunit</fullName>
    </submittedName>
</protein>
<keyword evidence="5 7" id="KW-1133">Transmembrane helix</keyword>
<sequence>MSENDTLSETGALGSIRRVVVTNNKFIFVQSILSFLVIWHVLANAFGMADTISSPSLVASSLYELLLTDDWYYHVYVTLRRSLYGFVFTIVVGTALGVAMGISPFFEKAFRDYVIVGLALPTLFAAVFSAMWFGLSDVTPMVAGALIAFPFITQNVYEGVKDVDQELVRMAHSFSVSRRRVLSRIVLRSIMPEWFSGARYSFAICWKVTTLTELIIAQNGIGYMIARQMSVLSLTGVITWTVLFMVIILILEYGVFQQTEKVVFAWREKPVVDL</sequence>
<name>A0A3N6N0M7_NATCH</name>
<feature type="transmembrane region" description="Helical" evidence="7">
    <location>
        <begin position="231"/>
        <end position="251"/>
    </location>
</feature>
<evidence type="ECO:0000256" key="7">
    <source>
        <dbReference type="RuleBase" id="RU363032"/>
    </source>
</evidence>